<dbReference type="PROSITE" id="PS51450">
    <property type="entry name" value="LRR"/>
    <property type="match status" value="2"/>
</dbReference>
<proteinExistence type="predicted"/>
<sequence length="429" mass="48370">VCLFIPCVTLCLCRAALLYLGQVAVVNENLFSTGLPVCILMYMSVCILVCILLFICQCVYIREYIIVNVSVIVPLYVCLTENNISLIASRGFSGLPNLESIDLSKNRLDDDSLSHHLFSNLTRLRRLNLDDNQLTRIPLLPHSLGELTMNGNKITRLTPYSFKGLFHLLSLELEENLFHDGNVSPLTFKPLKRVQYLCLDMNRFRSLPLGLPRSLQELRMRDNQLQEVPEGVLSELAKLRVLDLSHNLLHEGSISNRAWVKLTSLEALDLSHNSLTSVPLYLPRPLRQLTLQHNSIGRIPAYVFGHLRPGLESLRLSHNALGDEGVQGVSFVGMYRSLVELLLDNNRLGAVPRSVWQFRNLQVLRLDYNQIRSVAVGSVCHSRVAVRSALASLHLENNLIEEDIPSTTFNCIQDPNSVVTQPQEHIQEV</sequence>
<organism evidence="5 6">
    <name type="scientific">Oncorhynchus kisutch</name>
    <name type="common">Coho salmon</name>
    <name type="synonym">Salmo kisutch</name>
    <dbReference type="NCBI Taxonomy" id="8019"/>
    <lineage>
        <taxon>Eukaryota</taxon>
        <taxon>Metazoa</taxon>
        <taxon>Chordata</taxon>
        <taxon>Craniata</taxon>
        <taxon>Vertebrata</taxon>
        <taxon>Euteleostomi</taxon>
        <taxon>Actinopterygii</taxon>
        <taxon>Neopterygii</taxon>
        <taxon>Teleostei</taxon>
        <taxon>Protacanthopterygii</taxon>
        <taxon>Salmoniformes</taxon>
        <taxon>Salmonidae</taxon>
        <taxon>Salmoninae</taxon>
        <taxon>Oncorhynchus</taxon>
    </lineage>
</organism>
<dbReference type="Proteomes" id="UP000694557">
    <property type="component" value="Unassembled WGS sequence"/>
</dbReference>
<dbReference type="Gene3D" id="3.80.10.10">
    <property type="entry name" value="Ribonuclease Inhibitor"/>
    <property type="match status" value="2"/>
</dbReference>
<evidence type="ECO:0000256" key="4">
    <source>
        <dbReference type="SAM" id="SignalP"/>
    </source>
</evidence>
<evidence type="ECO:0000256" key="3">
    <source>
        <dbReference type="SAM" id="Phobius"/>
    </source>
</evidence>
<dbReference type="Pfam" id="PF13855">
    <property type="entry name" value="LRR_8"/>
    <property type="match status" value="3"/>
</dbReference>
<reference evidence="5" key="2">
    <citation type="submission" date="2025-09" db="UniProtKB">
        <authorList>
            <consortium name="Ensembl"/>
        </authorList>
    </citation>
    <scope>IDENTIFICATION</scope>
</reference>
<dbReference type="PANTHER" id="PTHR46544:SF2">
    <property type="entry name" value="EXTRACELLULAR MATRIX PROTEIN 2-RELATED"/>
    <property type="match status" value="1"/>
</dbReference>
<dbReference type="Pfam" id="PF13516">
    <property type="entry name" value="LRR_6"/>
    <property type="match status" value="1"/>
</dbReference>
<dbReference type="GO" id="GO:0070052">
    <property type="term" value="F:collagen V binding"/>
    <property type="evidence" value="ECO:0007669"/>
    <property type="project" value="TreeGrafter"/>
</dbReference>
<reference evidence="5" key="1">
    <citation type="submission" date="2025-08" db="UniProtKB">
        <authorList>
            <consortium name="Ensembl"/>
        </authorList>
    </citation>
    <scope>IDENTIFICATION</scope>
</reference>
<dbReference type="PRINTS" id="PR00019">
    <property type="entry name" value="LEURICHRPT"/>
</dbReference>
<evidence type="ECO:0000256" key="1">
    <source>
        <dbReference type="ARBA" id="ARBA00022614"/>
    </source>
</evidence>
<dbReference type="SMART" id="SM00364">
    <property type="entry name" value="LRR_BAC"/>
    <property type="match status" value="3"/>
</dbReference>
<dbReference type="InterPro" id="IPR001611">
    <property type="entry name" value="Leu-rich_rpt"/>
</dbReference>
<dbReference type="InterPro" id="IPR003591">
    <property type="entry name" value="Leu-rich_rpt_typical-subtyp"/>
</dbReference>
<evidence type="ECO:0000313" key="5">
    <source>
        <dbReference type="Ensembl" id="ENSOKIP00005037324.1"/>
    </source>
</evidence>
<evidence type="ECO:0000313" key="6">
    <source>
        <dbReference type="Proteomes" id="UP000694557"/>
    </source>
</evidence>
<dbReference type="GO" id="GO:0030198">
    <property type="term" value="P:extracellular matrix organization"/>
    <property type="evidence" value="ECO:0007669"/>
    <property type="project" value="TreeGrafter"/>
</dbReference>
<keyword evidence="2" id="KW-0677">Repeat</keyword>
<accession>A0A8C7M929</accession>
<name>A0A8C7M929_ONCKI</name>
<protein>
    <submittedName>
        <fullName evidence="5">Si:dkey-32e6.6</fullName>
    </submittedName>
</protein>
<keyword evidence="6" id="KW-1185">Reference proteome</keyword>
<keyword evidence="1" id="KW-0433">Leucine-rich repeat</keyword>
<feature type="transmembrane region" description="Helical" evidence="3">
    <location>
        <begin position="39"/>
        <end position="61"/>
    </location>
</feature>
<evidence type="ECO:0000256" key="2">
    <source>
        <dbReference type="ARBA" id="ARBA00022737"/>
    </source>
</evidence>
<dbReference type="GeneTree" id="ENSGT00940000164248"/>
<keyword evidence="3" id="KW-1133">Transmembrane helix</keyword>
<dbReference type="InterPro" id="IPR032675">
    <property type="entry name" value="LRR_dom_sf"/>
</dbReference>
<dbReference type="Ensembl" id="ENSOKIT00005039403.1">
    <property type="protein sequence ID" value="ENSOKIP00005037324.1"/>
    <property type="gene ID" value="ENSOKIG00005015901.1"/>
</dbReference>
<dbReference type="SUPFAM" id="SSF52047">
    <property type="entry name" value="RNI-like"/>
    <property type="match status" value="1"/>
</dbReference>
<keyword evidence="3" id="KW-0812">Transmembrane</keyword>
<dbReference type="PANTHER" id="PTHR46544">
    <property type="entry name" value="EXTRACELLULAR MATRIX PROTEIN 2-RELATED"/>
    <property type="match status" value="1"/>
</dbReference>
<dbReference type="GO" id="GO:0010811">
    <property type="term" value="P:positive regulation of cell-substrate adhesion"/>
    <property type="evidence" value="ECO:0007669"/>
    <property type="project" value="TreeGrafter"/>
</dbReference>
<feature type="chain" id="PRO_5034623803" evidence="4">
    <location>
        <begin position="16"/>
        <end position="429"/>
    </location>
</feature>
<keyword evidence="4" id="KW-0732">Signal</keyword>
<keyword evidence="3" id="KW-0472">Membrane</keyword>
<feature type="signal peptide" evidence="4">
    <location>
        <begin position="1"/>
        <end position="15"/>
    </location>
</feature>
<dbReference type="SMART" id="SM00369">
    <property type="entry name" value="LRR_TYP"/>
    <property type="match status" value="11"/>
</dbReference>
<dbReference type="GO" id="GO:0008201">
    <property type="term" value="F:heparin binding"/>
    <property type="evidence" value="ECO:0007669"/>
    <property type="project" value="TreeGrafter"/>
</dbReference>
<dbReference type="AlphaFoldDB" id="A0A8C7M929"/>
<dbReference type="GO" id="GO:0031012">
    <property type="term" value="C:extracellular matrix"/>
    <property type="evidence" value="ECO:0007669"/>
    <property type="project" value="TreeGrafter"/>
</dbReference>
<dbReference type="InterPro" id="IPR043184">
    <property type="entry name" value="ECM2"/>
</dbReference>